<dbReference type="PANTHER" id="PTHR38445:SF9">
    <property type="entry name" value="HTH-TYPE TRANSCRIPTIONAL REPRESSOR YTRA"/>
    <property type="match status" value="1"/>
</dbReference>
<keyword evidence="6" id="KW-1185">Reference proteome</keyword>
<dbReference type="PANTHER" id="PTHR38445">
    <property type="entry name" value="HTH-TYPE TRANSCRIPTIONAL REPRESSOR YTRA"/>
    <property type="match status" value="1"/>
</dbReference>
<name>A0A3P3VZ92_9MICO</name>
<dbReference type="CDD" id="cd07377">
    <property type="entry name" value="WHTH_GntR"/>
    <property type="match status" value="1"/>
</dbReference>
<organism evidence="5 6">
    <name type="scientific">Gulosibacter macacae</name>
    <dbReference type="NCBI Taxonomy" id="2488791"/>
    <lineage>
        <taxon>Bacteria</taxon>
        <taxon>Bacillati</taxon>
        <taxon>Actinomycetota</taxon>
        <taxon>Actinomycetes</taxon>
        <taxon>Micrococcales</taxon>
        <taxon>Microbacteriaceae</taxon>
        <taxon>Gulosibacter</taxon>
    </lineage>
</organism>
<dbReference type="Proteomes" id="UP000274391">
    <property type="component" value="Unassembled WGS sequence"/>
</dbReference>
<dbReference type="RefSeq" id="WP_124969681.1">
    <property type="nucleotide sequence ID" value="NZ_RQVS01000003.1"/>
</dbReference>
<dbReference type="InterPro" id="IPR036390">
    <property type="entry name" value="WH_DNA-bd_sf"/>
</dbReference>
<dbReference type="SMART" id="SM00345">
    <property type="entry name" value="HTH_GNTR"/>
    <property type="match status" value="1"/>
</dbReference>
<proteinExistence type="predicted"/>
<protein>
    <submittedName>
        <fullName evidence="5">GntR family transcriptional regulator</fullName>
    </submittedName>
</protein>
<dbReference type="Pfam" id="PF00392">
    <property type="entry name" value="GntR"/>
    <property type="match status" value="1"/>
</dbReference>
<comment type="caution">
    <text evidence="5">The sequence shown here is derived from an EMBL/GenBank/DDBJ whole genome shotgun (WGS) entry which is preliminary data.</text>
</comment>
<dbReference type="InterPro" id="IPR036388">
    <property type="entry name" value="WH-like_DNA-bd_sf"/>
</dbReference>
<dbReference type="OrthoDB" id="4307011at2"/>
<evidence type="ECO:0000256" key="1">
    <source>
        <dbReference type="ARBA" id="ARBA00023015"/>
    </source>
</evidence>
<dbReference type="AlphaFoldDB" id="A0A3P3VZ92"/>
<evidence type="ECO:0000259" key="4">
    <source>
        <dbReference type="PROSITE" id="PS50949"/>
    </source>
</evidence>
<dbReference type="GO" id="GO:0003700">
    <property type="term" value="F:DNA-binding transcription factor activity"/>
    <property type="evidence" value="ECO:0007669"/>
    <property type="project" value="InterPro"/>
</dbReference>
<sequence length="118" mass="13061">MQIDHDAVTPPFEQLRQQLIDRIARGELQPGDKLPTVRGLATELGLAANTVARTYRELETSGYLRTAGRSGTFVAEPEFSTSELSAAATLTASYVTEMRRLGFDPDHIRQQLSRALDQ</sequence>
<dbReference type="PROSITE" id="PS50949">
    <property type="entry name" value="HTH_GNTR"/>
    <property type="match status" value="1"/>
</dbReference>
<dbReference type="GO" id="GO:0003677">
    <property type="term" value="F:DNA binding"/>
    <property type="evidence" value="ECO:0007669"/>
    <property type="project" value="UniProtKB-KW"/>
</dbReference>
<keyword evidence="1" id="KW-0805">Transcription regulation</keyword>
<reference evidence="5 6" key="1">
    <citation type="submission" date="2018-11" db="EMBL/GenBank/DDBJ databases">
        <title>YIM 102482-1 draft genome.</title>
        <authorList>
            <person name="Li G."/>
            <person name="Jiang Y."/>
        </authorList>
    </citation>
    <scope>NUCLEOTIDE SEQUENCE [LARGE SCALE GENOMIC DNA]</scope>
    <source>
        <strain evidence="5 6">YIM 102482-1</strain>
    </source>
</reference>
<evidence type="ECO:0000313" key="5">
    <source>
        <dbReference type="EMBL" id="RRJ87814.1"/>
    </source>
</evidence>
<keyword evidence="2" id="KW-0238">DNA-binding</keyword>
<gene>
    <name evidence="5" type="ORF">EG850_02840</name>
</gene>
<dbReference type="InterPro" id="IPR000524">
    <property type="entry name" value="Tscrpt_reg_HTH_GntR"/>
</dbReference>
<keyword evidence="3" id="KW-0804">Transcription</keyword>
<dbReference type="SUPFAM" id="SSF46785">
    <property type="entry name" value="Winged helix' DNA-binding domain"/>
    <property type="match status" value="1"/>
</dbReference>
<evidence type="ECO:0000313" key="6">
    <source>
        <dbReference type="Proteomes" id="UP000274391"/>
    </source>
</evidence>
<feature type="domain" description="HTH gntR-type" evidence="4">
    <location>
        <begin position="9"/>
        <end position="77"/>
    </location>
</feature>
<evidence type="ECO:0000256" key="2">
    <source>
        <dbReference type="ARBA" id="ARBA00023125"/>
    </source>
</evidence>
<dbReference type="EMBL" id="RQVS01000003">
    <property type="protein sequence ID" value="RRJ87814.1"/>
    <property type="molecule type" value="Genomic_DNA"/>
</dbReference>
<dbReference type="Gene3D" id="1.10.10.10">
    <property type="entry name" value="Winged helix-like DNA-binding domain superfamily/Winged helix DNA-binding domain"/>
    <property type="match status" value="1"/>
</dbReference>
<evidence type="ECO:0000256" key="3">
    <source>
        <dbReference type="ARBA" id="ARBA00023163"/>
    </source>
</evidence>
<accession>A0A3P3VZ92</accession>